<reference evidence="2 3" key="1">
    <citation type="submission" date="2024-04" db="EMBL/GenBank/DDBJ databases">
        <title>Phyllosticta paracitricarpa is synonymous to the EU quarantine fungus P. citricarpa based on phylogenomic analyses.</title>
        <authorList>
            <consortium name="Lawrence Berkeley National Laboratory"/>
            <person name="Van Ingen-Buijs V.A."/>
            <person name="Van Westerhoven A.C."/>
            <person name="Haridas S."/>
            <person name="Skiadas P."/>
            <person name="Martin F."/>
            <person name="Groenewald J.Z."/>
            <person name="Crous P.W."/>
            <person name="Seidl M.F."/>
        </authorList>
    </citation>
    <scope>NUCLEOTIDE SEQUENCE [LARGE SCALE GENOMIC DNA]</scope>
    <source>
        <strain evidence="2 3">CBS 123371</strain>
    </source>
</reference>
<keyword evidence="1" id="KW-0472">Membrane</keyword>
<proteinExistence type="predicted"/>
<keyword evidence="1" id="KW-0812">Transmembrane</keyword>
<comment type="caution">
    <text evidence="2">The sequence shown here is derived from an EMBL/GenBank/DDBJ whole genome shotgun (WGS) entry which is preliminary data.</text>
</comment>
<protein>
    <submittedName>
        <fullName evidence="2">Uncharacterized protein</fullName>
    </submittedName>
</protein>
<gene>
    <name evidence="2" type="ORF">IWZ03DRAFT_362949</name>
</gene>
<dbReference type="EMBL" id="JBBPHU010000012">
    <property type="protein sequence ID" value="KAK7511591.1"/>
    <property type="molecule type" value="Genomic_DNA"/>
</dbReference>
<evidence type="ECO:0000313" key="2">
    <source>
        <dbReference type="EMBL" id="KAK7511591.1"/>
    </source>
</evidence>
<name>A0ABR1KGT8_9PEZI</name>
<evidence type="ECO:0000313" key="3">
    <source>
        <dbReference type="Proteomes" id="UP001363622"/>
    </source>
</evidence>
<dbReference type="Proteomes" id="UP001363622">
    <property type="component" value="Unassembled WGS sequence"/>
</dbReference>
<sequence>MPGELKAVWRDYARRVRMGVQSTEDAWIRLDDTQLDSVVVVVVVVVVVIVVVVLLFSSSQSPPQVHCLPFCHTLAKDDFLSYRSSILTQTAEKDGMHVFSCSDR</sequence>
<keyword evidence="1" id="KW-1133">Transmembrane helix</keyword>
<feature type="transmembrane region" description="Helical" evidence="1">
    <location>
        <begin position="37"/>
        <end position="56"/>
    </location>
</feature>
<accession>A0ABR1KGT8</accession>
<evidence type="ECO:0000256" key="1">
    <source>
        <dbReference type="SAM" id="Phobius"/>
    </source>
</evidence>
<keyword evidence="3" id="KW-1185">Reference proteome</keyword>
<organism evidence="2 3">
    <name type="scientific">Phyllosticta citriasiana</name>
    <dbReference type="NCBI Taxonomy" id="595635"/>
    <lineage>
        <taxon>Eukaryota</taxon>
        <taxon>Fungi</taxon>
        <taxon>Dikarya</taxon>
        <taxon>Ascomycota</taxon>
        <taxon>Pezizomycotina</taxon>
        <taxon>Dothideomycetes</taxon>
        <taxon>Dothideomycetes incertae sedis</taxon>
        <taxon>Botryosphaeriales</taxon>
        <taxon>Phyllostictaceae</taxon>
        <taxon>Phyllosticta</taxon>
    </lineage>
</organism>